<accession>A0A8S3UB20</accession>
<dbReference type="GO" id="GO:0010185">
    <property type="term" value="P:regulation of cellular defense response"/>
    <property type="evidence" value="ECO:0007669"/>
    <property type="project" value="UniProtKB-ARBA"/>
</dbReference>
<evidence type="ECO:0000313" key="11">
    <source>
        <dbReference type="Proteomes" id="UP000683360"/>
    </source>
</evidence>
<dbReference type="SUPFAM" id="SSF53098">
    <property type="entry name" value="Ribonuclease H-like"/>
    <property type="match status" value="1"/>
</dbReference>
<dbReference type="InterPro" id="IPR051941">
    <property type="entry name" value="BG_Antigen-Binding_Lectin"/>
</dbReference>
<evidence type="ECO:0000256" key="2">
    <source>
        <dbReference type="ARBA" id="ARBA00010147"/>
    </source>
</evidence>
<dbReference type="EMBL" id="CAJPWZ010002689">
    <property type="protein sequence ID" value="CAG2243011.1"/>
    <property type="molecule type" value="Genomic_DNA"/>
</dbReference>
<dbReference type="Pfam" id="PF22633">
    <property type="entry name" value="F5_F8_type_C_2"/>
    <property type="match status" value="1"/>
</dbReference>
<evidence type="ECO:0000256" key="1">
    <source>
        <dbReference type="ARBA" id="ARBA00002219"/>
    </source>
</evidence>
<dbReference type="SMART" id="SM00607">
    <property type="entry name" value="FTP"/>
    <property type="match status" value="1"/>
</dbReference>
<dbReference type="InterPro" id="IPR036397">
    <property type="entry name" value="RNaseH_sf"/>
</dbReference>
<keyword evidence="7" id="KW-1015">Disulfide bond</keyword>
<evidence type="ECO:0000256" key="7">
    <source>
        <dbReference type="ARBA" id="ARBA00023157"/>
    </source>
</evidence>
<evidence type="ECO:0000256" key="5">
    <source>
        <dbReference type="ARBA" id="ARBA00022734"/>
    </source>
</evidence>
<protein>
    <submittedName>
        <fullName evidence="10">SCAN domain-containing protein 3,KRAB-A domain-containing protein 2</fullName>
    </submittedName>
</protein>
<comment type="subunit">
    <text evidence="3">Homotrimer.</text>
</comment>
<feature type="region of interest" description="Disordered" evidence="8">
    <location>
        <begin position="316"/>
        <end position="351"/>
    </location>
</feature>
<dbReference type="GO" id="GO:0001868">
    <property type="term" value="P:regulation of complement activation, lectin pathway"/>
    <property type="evidence" value="ECO:0007669"/>
    <property type="project" value="UniProtKB-ARBA"/>
</dbReference>
<dbReference type="InterPro" id="IPR008979">
    <property type="entry name" value="Galactose-bd-like_sf"/>
</dbReference>
<comment type="function">
    <text evidence="1">Acts as a defensive agent. Recognizes blood group fucosylated oligosaccharides including A, B, H and Lewis B-type antigens. Does not recognize Lewis A antigen and has low affinity for monovalent haptens.</text>
</comment>
<dbReference type="SUPFAM" id="SSF49785">
    <property type="entry name" value="Galactose-binding domain-like"/>
    <property type="match status" value="1"/>
</dbReference>
<keyword evidence="5" id="KW-0430">Lectin</keyword>
<organism evidence="10 11">
    <name type="scientific">Mytilus edulis</name>
    <name type="common">Blue mussel</name>
    <dbReference type="NCBI Taxonomy" id="6550"/>
    <lineage>
        <taxon>Eukaryota</taxon>
        <taxon>Metazoa</taxon>
        <taxon>Spiralia</taxon>
        <taxon>Lophotrochozoa</taxon>
        <taxon>Mollusca</taxon>
        <taxon>Bivalvia</taxon>
        <taxon>Autobranchia</taxon>
        <taxon>Pteriomorphia</taxon>
        <taxon>Mytilida</taxon>
        <taxon>Mytiloidea</taxon>
        <taxon>Mytilidae</taxon>
        <taxon>Mytilinae</taxon>
        <taxon>Mytilus</taxon>
    </lineage>
</organism>
<evidence type="ECO:0000256" key="6">
    <source>
        <dbReference type="ARBA" id="ARBA00022837"/>
    </source>
</evidence>
<gene>
    <name evidence="10" type="ORF">MEDL_55128</name>
</gene>
<dbReference type="PANTHER" id="PTHR45713:SF6">
    <property type="entry name" value="F5_8 TYPE C DOMAIN-CONTAINING PROTEIN"/>
    <property type="match status" value="1"/>
</dbReference>
<feature type="compositionally biased region" description="Acidic residues" evidence="8">
    <location>
        <begin position="322"/>
        <end position="338"/>
    </location>
</feature>
<dbReference type="PROSITE" id="PS50994">
    <property type="entry name" value="INTEGRASE"/>
    <property type="match status" value="1"/>
</dbReference>
<evidence type="ECO:0000256" key="3">
    <source>
        <dbReference type="ARBA" id="ARBA00011233"/>
    </source>
</evidence>
<proteinExistence type="inferred from homology"/>
<name>A0A8S3UB20_MYTED</name>
<evidence type="ECO:0000313" key="10">
    <source>
        <dbReference type="EMBL" id="CAG2243011.1"/>
    </source>
</evidence>
<keyword evidence="6" id="KW-0106">Calcium</keyword>
<evidence type="ECO:0000259" key="9">
    <source>
        <dbReference type="PROSITE" id="PS50994"/>
    </source>
</evidence>
<dbReference type="Proteomes" id="UP000683360">
    <property type="component" value="Unassembled WGS sequence"/>
</dbReference>
<dbReference type="Gene3D" id="2.60.120.260">
    <property type="entry name" value="Galactose-binding domain-like"/>
    <property type="match status" value="1"/>
</dbReference>
<sequence length="540" mass="61876">MENSRVKKFHDEIIKLCDDNKSSNNSIFTRERYRETVGNVKEAKLSSKKTALQRYFLRQYDVLSVAGIEKLIRKGDEIFYYCTVDELYPLIRTAHSGMCEQCILKKSRTETTKLVVRPITSTDFNSRCQVDLVDYQSCPDGEYKWIMHYQDHLTKFSVLRPLKTKRAAEVAYQLTDIFLLLGAPHILQSDNGREFTANVITELKLIWPELKLVHGRPRHPQSQGSVERANADIKSMMISWTHENNNTHWSEGLRFVQFHKNRSHHRTIDQSPYKALFGSDPKVGLSSSALPKELLDTLETEEDLIALTTATSDDNVRTNIETETDLDTNTETETDLDTNTEKETDLDTNTETETDLEINTEMETDMDTNTETETNLDTNTETEINLDKNTEINVLTKCKTPTEAFQNVALGKMCGQNSTHNNMHAKYAVDGLTNTASHTQHDQSPYWWVDLGNIYNIIRIEVINRFTCGSRLHDLDIAVGTHLNYMSIFAHYKGPAADKEHLVFQRSRYTDGRYVKLTIIQGPEFLHVSEVNVIAFPVCL</sequence>
<comment type="caution">
    <text evidence="10">The sequence shown here is derived from an EMBL/GenBank/DDBJ whole genome shotgun (WGS) entry which is preliminary data.</text>
</comment>
<evidence type="ECO:0000256" key="4">
    <source>
        <dbReference type="ARBA" id="ARBA00022723"/>
    </source>
</evidence>
<dbReference type="AlphaFoldDB" id="A0A8S3UB20"/>
<feature type="domain" description="Integrase catalytic" evidence="9">
    <location>
        <begin position="114"/>
        <end position="280"/>
    </location>
</feature>
<evidence type="ECO:0000256" key="8">
    <source>
        <dbReference type="SAM" id="MobiDB-lite"/>
    </source>
</evidence>
<dbReference type="InterPro" id="IPR001584">
    <property type="entry name" value="Integrase_cat-core"/>
</dbReference>
<keyword evidence="11" id="KW-1185">Reference proteome</keyword>
<keyword evidence="4" id="KW-0479">Metal-binding</keyword>
<dbReference type="Gene3D" id="3.30.420.10">
    <property type="entry name" value="Ribonuclease H-like superfamily/Ribonuclease H"/>
    <property type="match status" value="1"/>
</dbReference>
<reference evidence="10" key="1">
    <citation type="submission" date="2021-03" db="EMBL/GenBank/DDBJ databases">
        <authorList>
            <person name="Bekaert M."/>
        </authorList>
    </citation>
    <scope>NUCLEOTIDE SEQUENCE</scope>
</reference>
<dbReference type="PANTHER" id="PTHR45713">
    <property type="entry name" value="FTP DOMAIN-CONTAINING PROTEIN"/>
    <property type="match status" value="1"/>
</dbReference>
<dbReference type="GO" id="GO:0042806">
    <property type="term" value="F:fucose binding"/>
    <property type="evidence" value="ECO:0007669"/>
    <property type="project" value="UniProtKB-ARBA"/>
</dbReference>
<dbReference type="OrthoDB" id="547680at2759"/>
<dbReference type="GO" id="GO:0015074">
    <property type="term" value="P:DNA integration"/>
    <property type="evidence" value="ECO:0007669"/>
    <property type="project" value="InterPro"/>
</dbReference>
<comment type="similarity">
    <text evidence="2">Belongs to the fucolectin family.</text>
</comment>
<dbReference type="GO" id="GO:0046872">
    <property type="term" value="F:metal ion binding"/>
    <property type="evidence" value="ECO:0007669"/>
    <property type="project" value="UniProtKB-KW"/>
</dbReference>
<dbReference type="GO" id="GO:0003676">
    <property type="term" value="F:nucleic acid binding"/>
    <property type="evidence" value="ECO:0007669"/>
    <property type="project" value="InterPro"/>
</dbReference>
<dbReference type="InterPro" id="IPR006585">
    <property type="entry name" value="FTP1"/>
</dbReference>
<dbReference type="InterPro" id="IPR012337">
    <property type="entry name" value="RNaseH-like_sf"/>
</dbReference>